<evidence type="ECO:0000256" key="1">
    <source>
        <dbReference type="SAM" id="Coils"/>
    </source>
</evidence>
<proteinExistence type="predicted"/>
<evidence type="ECO:0000313" key="2">
    <source>
        <dbReference type="EMBL" id="ALJ61099.1"/>
    </source>
</evidence>
<reference evidence="2 4" key="1">
    <citation type="journal article" date="2015" name="Science">
        <title>Genetic determinants of in vivo fitness and diet responsiveness in multiple human gut Bacteroides.</title>
        <authorList>
            <person name="Wu M."/>
            <person name="McNulty N.P."/>
            <person name="Rodionov D.A."/>
            <person name="Khoroshkin M.S."/>
            <person name="Griffin N.W."/>
            <person name="Cheng J."/>
            <person name="Latreille P."/>
            <person name="Kerstetter R.A."/>
            <person name="Terrapon N."/>
            <person name="Henrissat B."/>
            <person name="Osterman A.L."/>
            <person name="Gordon J.I."/>
        </authorList>
    </citation>
    <scope>NUCLEOTIDE SEQUENCE [LARGE SCALE GENOMIC DNA]</scope>
    <source>
        <strain evidence="2 4">WH2</strain>
    </source>
</reference>
<dbReference type="EMBL" id="CP012801">
    <property type="protein sequence ID" value="ALJ61099.1"/>
    <property type="molecule type" value="Genomic_DNA"/>
</dbReference>
<dbReference type="GeneID" id="66310356"/>
<evidence type="ECO:0000313" key="4">
    <source>
        <dbReference type="Proteomes" id="UP000061809"/>
    </source>
</evidence>
<dbReference type="Proteomes" id="UP001266995">
    <property type="component" value="Unassembled WGS sequence"/>
</dbReference>
<dbReference type="AlphaFoldDB" id="A0A0N7IFT5"/>
<name>A0A0N7IFT5_9BACE</name>
<evidence type="ECO:0000313" key="3">
    <source>
        <dbReference type="EMBL" id="MDT4513555.1"/>
    </source>
</evidence>
<gene>
    <name evidence="2" type="ORF">BcellWH2_03877</name>
    <name evidence="3" type="ORF">RO785_21525</name>
</gene>
<feature type="coiled-coil region" evidence="1">
    <location>
        <begin position="12"/>
        <end position="46"/>
    </location>
</feature>
<protein>
    <submittedName>
        <fullName evidence="2">Uncharacterized protein</fullName>
    </submittedName>
</protein>
<dbReference type="STRING" id="246787.BcellWH2_03877"/>
<reference evidence="3" key="2">
    <citation type="submission" date="2023-08" db="EMBL/GenBank/DDBJ databases">
        <title>Reintroducing virulent viruses to syntetic microbiomes.</title>
        <authorList>
            <person name="Wilde J."/>
            <person name="Boyes R."/>
            <person name="Robinson A.V."/>
            <person name="Daisley B.A."/>
            <person name="Allen-Vercoe E."/>
        </authorList>
    </citation>
    <scope>NUCLEOTIDE SEQUENCE</scope>
    <source>
        <strain evidence="3">225I_12FAA</strain>
    </source>
</reference>
<organism evidence="2 4">
    <name type="scientific">Bacteroides cellulosilyticus</name>
    <dbReference type="NCBI Taxonomy" id="246787"/>
    <lineage>
        <taxon>Bacteria</taxon>
        <taxon>Pseudomonadati</taxon>
        <taxon>Bacteroidota</taxon>
        <taxon>Bacteroidia</taxon>
        <taxon>Bacteroidales</taxon>
        <taxon>Bacteroidaceae</taxon>
        <taxon>Bacteroides</taxon>
    </lineage>
</organism>
<keyword evidence="1" id="KW-0175">Coiled coil</keyword>
<dbReference type="RefSeq" id="WP_007219605.1">
    <property type="nucleotide sequence ID" value="NZ_CABMLT010000010.1"/>
</dbReference>
<dbReference type="Proteomes" id="UP000061809">
    <property type="component" value="Chromosome"/>
</dbReference>
<dbReference type="PATRIC" id="fig|246787.4.peg.4014"/>
<dbReference type="EMBL" id="JAVSNH010000001">
    <property type="protein sequence ID" value="MDT4513555.1"/>
    <property type="molecule type" value="Genomic_DNA"/>
</dbReference>
<sequence length="51" mass="6010">MAKTKITKKEALDKFQAAREKKRKCLAQLEKSMKETYKERTGKEAEKFFAL</sequence>
<dbReference type="KEGG" id="bcel:BcellWH2_03877"/>
<accession>A0A0N7IFT5</accession>